<dbReference type="InterPro" id="IPR025948">
    <property type="entry name" value="HTH-like_dom"/>
</dbReference>
<reference evidence="4" key="1">
    <citation type="submission" date="2020-06" db="EMBL/GenBank/DDBJ databases">
        <title>Novel chitinolytic bacterium.</title>
        <authorList>
            <person name="Ungkulpasvich U."/>
            <person name="Kosugi A."/>
            <person name="Uke A."/>
        </authorList>
    </citation>
    <scope>NUCLEOTIDE SEQUENCE</scope>
    <source>
        <strain evidence="4">UUS1-1</strain>
    </source>
</reference>
<comment type="caution">
    <text evidence="4">The sequence shown here is derived from an EMBL/GenBank/DDBJ whole genome shotgun (WGS) entry which is preliminary data.</text>
</comment>
<dbReference type="InterPro" id="IPR002514">
    <property type="entry name" value="Transposase_8"/>
</dbReference>
<dbReference type="PROSITE" id="PS50994">
    <property type="entry name" value="INTEGRASE"/>
    <property type="match status" value="1"/>
</dbReference>
<dbReference type="InterPro" id="IPR001584">
    <property type="entry name" value="Integrase_cat-core"/>
</dbReference>
<keyword evidence="5" id="KW-1185">Reference proteome</keyword>
<comment type="function">
    <text evidence="1">Involved in the transposition of the insertion sequence.</text>
</comment>
<dbReference type="SUPFAM" id="SSF53098">
    <property type="entry name" value="Ribonuclease H-like"/>
    <property type="match status" value="1"/>
</dbReference>
<feature type="domain" description="Integrase catalytic" evidence="3">
    <location>
        <begin position="223"/>
        <end position="386"/>
    </location>
</feature>
<dbReference type="PANTHER" id="PTHR46889">
    <property type="entry name" value="TRANSPOSASE INSF FOR INSERTION SEQUENCE IS3B-RELATED"/>
    <property type="match status" value="1"/>
</dbReference>
<dbReference type="GO" id="GO:0003677">
    <property type="term" value="F:DNA binding"/>
    <property type="evidence" value="ECO:0007669"/>
    <property type="project" value="InterPro"/>
</dbReference>
<evidence type="ECO:0000259" key="3">
    <source>
        <dbReference type="PROSITE" id="PS50994"/>
    </source>
</evidence>
<sequence length="388" mass="45551">MGEKRRVYSKEFKEQAVLLSETSGKPVREIAHDLGISENMLWRWKRERRESGDRSFPGQGNRQPGNELEEKIRKLEEELSTVKMERDILKKAGGHLLTTSEVKYQIIRELAVNYSIEKMCRFLKVSRSGYYDWLTRGESSRSKRNRELALTIKKLYYQYKGRYGSPRIHNELQKQGIKCGKSKVETLMHQMGLKAREKRCYKITTDSKHNYPIAPNLLDRNFQVNAPNQVWVADITYIRTMEGWLYLAIVMDLYSRKIVGWTMSNSLSSSIAIDALQMAIRNRRPQKGLIHHSDRGIQYACNSYRRLLQRNHFVCSMSRKGNCWDNSPAESFFSTLKIECINDRIFLTKAQAKREIFEYIEIDYNRKRSHSSIGYMSPENFEKLRLSA</sequence>
<dbReference type="Pfam" id="PF13276">
    <property type="entry name" value="HTH_21"/>
    <property type="match status" value="1"/>
</dbReference>
<organism evidence="4 5">
    <name type="scientific">Capillibacterium thermochitinicola</name>
    <dbReference type="NCBI Taxonomy" id="2699427"/>
    <lineage>
        <taxon>Bacteria</taxon>
        <taxon>Bacillati</taxon>
        <taxon>Bacillota</taxon>
        <taxon>Capillibacterium</taxon>
    </lineage>
</organism>
<dbReference type="NCBIfam" id="NF033516">
    <property type="entry name" value="transpos_IS3"/>
    <property type="match status" value="1"/>
</dbReference>
<keyword evidence="2" id="KW-0175">Coiled coil</keyword>
<gene>
    <name evidence="4" type="ORF">G5B42_11195</name>
</gene>
<dbReference type="InterPro" id="IPR050900">
    <property type="entry name" value="Transposase_IS3/IS150/IS904"/>
</dbReference>
<protein>
    <submittedName>
        <fullName evidence="4">IS3 family transposase</fullName>
    </submittedName>
</protein>
<dbReference type="InterPro" id="IPR009057">
    <property type="entry name" value="Homeodomain-like_sf"/>
</dbReference>
<name>A0A8J6HTR1_9FIRM</name>
<dbReference type="Gene3D" id="1.10.10.60">
    <property type="entry name" value="Homeodomain-like"/>
    <property type="match status" value="1"/>
</dbReference>
<dbReference type="Proteomes" id="UP000657177">
    <property type="component" value="Unassembled WGS sequence"/>
</dbReference>
<dbReference type="InterPro" id="IPR012337">
    <property type="entry name" value="RNaseH-like_sf"/>
</dbReference>
<dbReference type="Pfam" id="PF13333">
    <property type="entry name" value="rve_2"/>
    <property type="match status" value="1"/>
</dbReference>
<dbReference type="SUPFAM" id="SSF46689">
    <property type="entry name" value="Homeodomain-like"/>
    <property type="match status" value="1"/>
</dbReference>
<evidence type="ECO:0000313" key="5">
    <source>
        <dbReference type="Proteomes" id="UP000657177"/>
    </source>
</evidence>
<dbReference type="InterPro" id="IPR036397">
    <property type="entry name" value="RNaseH_sf"/>
</dbReference>
<dbReference type="GO" id="GO:0015074">
    <property type="term" value="P:DNA integration"/>
    <property type="evidence" value="ECO:0007669"/>
    <property type="project" value="InterPro"/>
</dbReference>
<dbReference type="GO" id="GO:0004803">
    <property type="term" value="F:transposase activity"/>
    <property type="evidence" value="ECO:0007669"/>
    <property type="project" value="InterPro"/>
</dbReference>
<dbReference type="EMBL" id="JAAKDE010000052">
    <property type="protein sequence ID" value="MBA2134091.1"/>
    <property type="molecule type" value="Genomic_DNA"/>
</dbReference>
<dbReference type="RefSeq" id="WP_181340553.1">
    <property type="nucleotide sequence ID" value="NZ_JAAKDE010000052.1"/>
</dbReference>
<dbReference type="InterPro" id="IPR048020">
    <property type="entry name" value="Transpos_IS3"/>
</dbReference>
<dbReference type="GO" id="GO:0006313">
    <property type="term" value="P:DNA transposition"/>
    <property type="evidence" value="ECO:0007669"/>
    <property type="project" value="InterPro"/>
</dbReference>
<evidence type="ECO:0000313" key="4">
    <source>
        <dbReference type="EMBL" id="MBA2134091.1"/>
    </source>
</evidence>
<proteinExistence type="predicted"/>
<feature type="coiled-coil region" evidence="2">
    <location>
        <begin position="65"/>
        <end position="92"/>
    </location>
</feature>
<dbReference type="Pfam" id="PF00665">
    <property type="entry name" value="rve"/>
    <property type="match status" value="1"/>
</dbReference>
<evidence type="ECO:0000256" key="2">
    <source>
        <dbReference type="SAM" id="Coils"/>
    </source>
</evidence>
<evidence type="ECO:0000256" key="1">
    <source>
        <dbReference type="ARBA" id="ARBA00002286"/>
    </source>
</evidence>
<dbReference type="AlphaFoldDB" id="A0A8J6HTR1"/>
<accession>A0A8J6HTR1</accession>
<dbReference type="PANTHER" id="PTHR46889:SF4">
    <property type="entry name" value="TRANSPOSASE INSO FOR INSERTION SEQUENCE ELEMENT IS911B-RELATED"/>
    <property type="match status" value="1"/>
</dbReference>
<dbReference type="Gene3D" id="3.30.420.10">
    <property type="entry name" value="Ribonuclease H-like superfamily/Ribonuclease H"/>
    <property type="match status" value="1"/>
</dbReference>
<dbReference type="Pfam" id="PF01527">
    <property type="entry name" value="HTH_Tnp_1"/>
    <property type="match status" value="1"/>
</dbReference>